<dbReference type="PROSITE" id="PS00109">
    <property type="entry name" value="PROTEIN_KINASE_TYR"/>
    <property type="match status" value="1"/>
</dbReference>
<feature type="domain" description="Protein kinase" evidence="9">
    <location>
        <begin position="1"/>
        <end position="156"/>
    </location>
</feature>
<dbReference type="Pfam" id="PF00069">
    <property type="entry name" value="Pkinase"/>
    <property type="match status" value="1"/>
</dbReference>
<dbReference type="InterPro" id="IPR000719">
    <property type="entry name" value="Prot_kinase_dom"/>
</dbReference>
<dbReference type="PROSITE" id="PS50011">
    <property type="entry name" value="PROTEIN_KINASE_DOM"/>
    <property type="match status" value="1"/>
</dbReference>
<comment type="caution">
    <text evidence="10">The sequence shown here is derived from an EMBL/GenBank/DDBJ whole genome shotgun (WGS) entry which is preliminary data.</text>
</comment>
<evidence type="ECO:0000313" key="10">
    <source>
        <dbReference type="EMBL" id="MBA0799559.1"/>
    </source>
</evidence>
<dbReference type="Proteomes" id="UP000593560">
    <property type="component" value="Unassembled WGS sequence"/>
</dbReference>
<evidence type="ECO:0000259" key="9">
    <source>
        <dbReference type="PROSITE" id="PS50011"/>
    </source>
</evidence>
<dbReference type="GO" id="GO:0005524">
    <property type="term" value="F:ATP binding"/>
    <property type="evidence" value="ECO:0007669"/>
    <property type="project" value="UniProtKB-KW"/>
</dbReference>
<keyword evidence="6" id="KW-0067">ATP-binding</keyword>
<evidence type="ECO:0000256" key="8">
    <source>
        <dbReference type="ARBA" id="ARBA00048679"/>
    </source>
</evidence>
<dbReference type="Gene3D" id="1.10.510.10">
    <property type="entry name" value="Transferase(Phosphotransferase) domain 1"/>
    <property type="match status" value="1"/>
</dbReference>
<dbReference type="InterPro" id="IPR008266">
    <property type="entry name" value="Tyr_kinase_AS"/>
</dbReference>
<accession>A0A7J9GPQ3</accession>
<keyword evidence="2" id="KW-0723">Serine/threonine-protein kinase</keyword>
<evidence type="ECO:0000256" key="2">
    <source>
        <dbReference type="ARBA" id="ARBA00022527"/>
    </source>
</evidence>
<dbReference type="InterPro" id="IPR051420">
    <property type="entry name" value="Ser_Thr_Kinases_DiverseReg"/>
</dbReference>
<comment type="catalytic activity">
    <reaction evidence="7">
        <text>L-threonyl-[protein] + ATP = O-phospho-L-threonyl-[protein] + ADP + H(+)</text>
        <dbReference type="Rhea" id="RHEA:46608"/>
        <dbReference type="Rhea" id="RHEA-COMP:11060"/>
        <dbReference type="Rhea" id="RHEA-COMP:11605"/>
        <dbReference type="ChEBI" id="CHEBI:15378"/>
        <dbReference type="ChEBI" id="CHEBI:30013"/>
        <dbReference type="ChEBI" id="CHEBI:30616"/>
        <dbReference type="ChEBI" id="CHEBI:61977"/>
        <dbReference type="ChEBI" id="CHEBI:456216"/>
        <dbReference type="EC" id="2.7.11.1"/>
    </reaction>
</comment>
<evidence type="ECO:0000256" key="6">
    <source>
        <dbReference type="ARBA" id="ARBA00022840"/>
    </source>
</evidence>
<keyword evidence="5" id="KW-0418">Kinase</keyword>
<keyword evidence="4" id="KW-0547">Nucleotide-binding</keyword>
<dbReference type="AlphaFoldDB" id="A0A7J9GPQ3"/>
<evidence type="ECO:0000256" key="3">
    <source>
        <dbReference type="ARBA" id="ARBA00022679"/>
    </source>
</evidence>
<dbReference type="EC" id="2.7.11.1" evidence="1"/>
<keyword evidence="11" id="KW-1185">Reference proteome</keyword>
<evidence type="ECO:0000256" key="7">
    <source>
        <dbReference type="ARBA" id="ARBA00047899"/>
    </source>
</evidence>
<evidence type="ECO:0000256" key="4">
    <source>
        <dbReference type="ARBA" id="ARBA00022741"/>
    </source>
</evidence>
<name>A0A7J9GPQ3_9ROSI</name>
<comment type="catalytic activity">
    <reaction evidence="8">
        <text>L-seryl-[protein] + ATP = O-phospho-L-seryl-[protein] + ADP + H(+)</text>
        <dbReference type="Rhea" id="RHEA:17989"/>
        <dbReference type="Rhea" id="RHEA-COMP:9863"/>
        <dbReference type="Rhea" id="RHEA-COMP:11604"/>
        <dbReference type="ChEBI" id="CHEBI:15378"/>
        <dbReference type="ChEBI" id="CHEBI:29999"/>
        <dbReference type="ChEBI" id="CHEBI:30616"/>
        <dbReference type="ChEBI" id="CHEBI:83421"/>
        <dbReference type="ChEBI" id="CHEBI:456216"/>
        <dbReference type="EC" id="2.7.11.1"/>
    </reaction>
</comment>
<gene>
    <name evidence="10" type="ORF">Gohar_010069</name>
</gene>
<evidence type="ECO:0000313" key="11">
    <source>
        <dbReference type="Proteomes" id="UP000593560"/>
    </source>
</evidence>
<reference evidence="10 11" key="1">
    <citation type="journal article" date="2019" name="Genome Biol. Evol.">
        <title>Insights into the evolution of the New World diploid cottons (Gossypium, subgenus Houzingenia) based on genome sequencing.</title>
        <authorList>
            <person name="Grover C.E."/>
            <person name="Arick M.A. 2nd"/>
            <person name="Thrash A."/>
            <person name="Conover J.L."/>
            <person name="Sanders W.S."/>
            <person name="Peterson D.G."/>
            <person name="Frelichowski J.E."/>
            <person name="Scheffler J.A."/>
            <person name="Scheffler B.E."/>
            <person name="Wendel J.F."/>
        </authorList>
    </citation>
    <scope>NUCLEOTIDE SEQUENCE [LARGE SCALE GENOMIC DNA]</scope>
    <source>
        <strain evidence="10">0</strain>
        <tissue evidence="10">Leaf</tissue>
    </source>
</reference>
<protein>
    <recommendedName>
        <fullName evidence="1">non-specific serine/threonine protein kinase</fullName>
        <ecNumber evidence="1">2.7.11.1</ecNumber>
    </recommendedName>
</protein>
<sequence>MHHDCNHPIVHRDISSNNVLLNLEWEAFIADFGTARLLDPDSSNRTVIVGTYGYIAPEFAYSLVVTEKCDVYSFGVLALEILMGKHPGELLSILLSSSSSSVQNIMLNEILDPRLSPPRSRKLVGDIAFVAIIAFACLRTKPKARPTMKLVSQEFLHIKSPISMPLHEISLIELKNYEMFMSGECYK</sequence>
<dbReference type="PANTHER" id="PTHR48005">
    <property type="entry name" value="LEUCINE RICH REPEAT KINASE 2"/>
    <property type="match status" value="1"/>
</dbReference>
<proteinExistence type="predicted"/>
<keyword evidence="3" id="KW-0808">Transferase</keyword>
<dbReference type="EMBL" id="JABFAD010000006">
    <property type="protein sequence ID" value="MBA0799559.1"/>
    <property type="molecule type" value="Genomic_DNA"/>
</dbReference>
<organism evidence="10 11">
    <name type="scientific">Gossypium harknessii</name>
    <dbReference type="NCBI Taxonomy" id="34285"/>
    <lineage>
        <taxon>Eukaryota</taxon>
        <taxon>Viridiplantae</taxon>
        <taxon>Streptophyta</taxon>
        <taxon>Embryophyta</taxon>
        <taxon>Tracheophyta</taxon>
        <taxon>Spermatophyta</taxon>
        <taxon>Magnoliopsida</taxon>
        <taxon>eudicotyledons</taxon>
        <taxon>Gunneridae</taxon>
        <taxon>Pentapetalae</taxon>
        <taxon>rosids</taxon>
        <taxon>malvids</taxon>
        <taxon>Malvales</taxon>
        <taxon>Malvaceae</taxon>
        <taxon>Malvoideae</taxon>
        <taxon>Gossypium</taxon>
    </lineage>
</organism>
<dbReference type="SMART" id="SM00220">
    <property type="entry name" value="S_TKc"/>
    <property type="match status" value="1"/>
</dbReference>
<dbReference type="SUPFAM" id="SSF56112">
    <property type="entry name" value="Protein kinase-like (PK-like)"/>
    <property type="match status" value="1"/>
</dbReference>
<evidence type="ECO:0000256" key="1">
    <source>
        <dbReference type="ARBA" id="ARBA00012513"/>
    </source>
</evidence>
<dbReference type="OrthoDB" id="676979at2759"/>
<dbReference type="GO" id="GO:0004674">
    <property type="term" value="F:protein serine/threonine kinase activity"/>
    <property type="evidence" value="ECO:0007669"/>
    <property type="project" value="UniProtKB-KW"/>
</dbReference>
<dbReference type="InterPro" id="IPR011009">
    <property type="entry name" value="Kinase-like_dom_sf"/>
</dbReference>
<dbReference type="PANTHER" id="PTHR48005:SF16">
    <property type="entry name" value="MDIS1-INTERACTING RECEPTOR LIKE KINASE 2-LIKE ISOFORM X1"/>
    <property type="match status" value="1"/>
</dbReference>
<evidence type="ECO:0000256" key="5">
    <source>
        <dbReference type="ARBA" id="ARBA00022777"/>
    </source>
</evidence>